<comment type="cofactor">
    <cofactor evidence="4">
        <name>Mn(2+)</name>
        <dbReference type="ChEBI" id="CHEBI:29035"/>
    </cofactor>
    <text evidence="4">Binds 2 manganese ions per subunit.</text>
</comment>
<dbReference type="GO" id="GO:0033389">
    <property type="term" value="P:putrescine biosynthetic process from arginine, via agmatine"/>
    <property type="evidence" value="ECO:0007669"/>
    <property type="project" value="TreeGrafter"/>
</dbReference>
<dbReference type="GO" id="GO:0046872">
    <property type="term" value="F:metal ion binding"/>
    <property type="evidence" value="ECO:0007669"/>
    <property type="project" value="UniProtKB-KW"/>
</dbReference>
<feature type="binding site" evidence="4">
    <location>
        <position position="140"/>
    </location>
    <ligand>
        <name>Mn(2+)</name>
        <dbReference type="ChEBI" id="CHEBI:29035"/>
        <label>1</label>
    </ligand>
</feature>
<dbReference type="InterPro" id="IPR006035">
    <property type="entry name" value="Ureohydrolase"/>
</dbReference>
<dbReference type="EC" id="3.5.3.11" evidence="6"/>
<dbReference type="PROSITE" id="PS51409">
    <property type="entry name" value="ARGINASE_2"/>
    <property type="match status" value="1"/>
</dbReference>
<dbReference type="EMBL" id="JACRTA010000001">
    <property type="protein sequence ID" value="MBC8568060.1"/>
    <property type="molecule type" value="Genomic_DNA"/>
</dbReference>
<dbReference type="Gene3D" id="3.40.800.10">
    <property type="entry name" value="Ureohydrolase domain"/>
    <property type="match status" value="1"/>
</dbReference>
<dbReference type="PANTHER" id="PTHR11358">
    <property type="entry name" value="ARGINASE/AGMATINASE"/>
    <property type="match status" value="1"/>
</dbReference>
<dbReference type="Proteomes" id="UP000610862">
    <property type="component" value="Unassembled WGS sequence"/>
</dbReference>
<sequence length="299" mass="33495">MLEKSDFNEASWLRWSADTMEDASILIMGIPFDNAVSLNKGAAKAPDHLRRLSAELSDTTDEFRPIKKGLLYDVGDLRAELDWKKYFDSVEKNAFELMQKEKFCLFLGGDHSVTIPLHKAFGTYFRGKKIGIIHFDAHYDLCPEYDGHPWSHACTEARALENIVEGKDLTFIGVRVAEETELSILQDNPDIITISAEEVYDIGASDIVSRLSQHYKDYDAIYLTLDIDVLDPAFVPGTGTPVCGGLNPIDLIKILKGVLKNLPVKVMDIVEVAPPLDINDITSWAALRIIHEVLNHHSK</sequence>
<dbReference type="AlphaFoldDB" id="A0A926E810"/>
<organism evidence="6 7">
    <name type="scientific">Lentihominibacter hominis</name>
    <dbReference type="NCBI Taxonomy" id="2763645"/>
    <lineage>
        <taxon>Bacteria</taxon>
        <taxon>Bacillati</taxon>
        <taxon>Bacillota</taxon>
        <taxon>Clostridia</taxon>
        <taxon>Peptostreptococcales</taxon>
        <taxon>Anaerovoracaceae</taxon>
        <taxon>Lentihominibacter</taxon>
    </lineage>
</organism>
<feature type="binding site" evidence="4">
    <location>
        <position position="138"/>
    </location>
    <ligand>
        <name>Mn(2+)</name>
        <dbReference type="ChEBI" id="CHEBI:29035"/>
        <label>1</label>
    </ligand>
</feature>
<dbReference type="PANTHER" id="PTHR11358:SF26">
    <property type="entry name" value="GUANIDINO ACID HYDROLASE, MITOCHONDRIAL"/>
    <property type="match status" value="1"/>
</dbReference>
<dbReference type="RefSeq" id="WP_177269770.1">
    <property type="nucleotide sequence ID" value="NZ_JACRTA010000001.1"/>
</dbReference>
<reference evidence="6" key="1">
    <citation type="submission" date="2020-08" db="EMBL/GenBank/DDBJ databases">
        <title>Genome public.</title>
        <authorList>
            <person name="Liu C."/>
            <person name="Sun Q."/>
        </authorList>
    </citation>
    <scope>NUCLEOTIDE SEQUENCE</scope>
    <source>
        <strain evidence="6">NSJ-24</strain>
    </source>
</reference>
<keyword evidence="3 5" id="KW-0378">Hydrolase</keyword>
<feature type="binding site" evidence="4">
    <location>
        <position position="136"/>
    </location>
    <ligand>
        <name>Mn(2+)</name>
        <dbReference type="ChEBI" id="CHEBI:29035"/>
        <label>1</label>
    </ligand>
</feature>
<evidence type="ECO:0000256" key="3">
    <source>
        <dbReference type="ARBA" id="ARBA00022801"/>
    </source>
</evidence>
<comment type="similarity">
    <text evidence="1">Belongs to the arginase family. Agmatinase subfamily.</text>
</comment>
<evidence type="ECO:0000256" key="2">
    <source>
        <dbReference type="ARBA" id="ARBA00022723"/>
    </source>
</evidence>
<accession>A0A926E810</accession>
<dbReference type="InterPro" id="IPR020855">
    <property type="entry name" value="Ureohydrolase_Mn_BS"/>
</dbReference>
<feature type="binding site" evidence="4">
    <location>
        <position position="111"/>
    </location>
    <ligand>
        <name>Mn(2+)</name>
        <dbReference type="ChEBI" id="CHEBI:29035"/>
        <label>1</label>
    </ligand>
</feature>
<evidence type="ECO:0000313" key="6">
    <source>
        <dbReference type="EMBL" id="MBC8568060.1"/>
    </source>
</evidence>
<dbReference type="GO" id="GO:0008783">
    <property type="term" value="F:agmatinase activity"/>
    <property type="evidence" value="ECO:0007669"/>
    <property type="project" value="UniProtKB-EC"/>
</dbReference>
<dbReference type="SUPFAM" id="SSF52768">
    <property type="entry name" value="Arginase/deacetylase"/>
    <property type="match status" value="1"/>
</dbReference>
<evidence type="ECO:0000313" key="7">
    <source>
        <dbReference type="Proteomes" id="UP000610862"/>
    </source>
</evidence>
<keyword evidence="7" id="KW-1185">Reference proteome</keyword>
<feature type="binding site" evidence="4">
    <location>
        <position position="228"/>
    </location>
    <ligand>
        <name>Mn(2+)</name>
        <dbReference type="ChEBI" id="CHEBI:29035"/>
        <label>1</label>
    </ligand>
</feature>
<keyword evidence="4" id="KW-0464">Manganese</keyword>
<dbReference type="NCBIfam" id="TIGR01230">
    <property type="entry name" value="agmatinase"/>
    <property type="match status" value="1"/>
</dbReference>
<protein>
    <submittedName>
        <fullName evidence="6">Agmatinase</fullName>
        <ecNumber evidence="6">3.5.3.11</ecNumber>
    </submittedName>
</protein>
<dbReference type="PIRSF" id="PIRSF036979">
    <property type="entry name" value="Arginase"/>
    <property type="match status" value="1"/>
</dbReference>
<name>A0A926E810_9FIRM</name>
<comment type="caution">
    <text evidence="6">The sequence shown here is derived from an EMBL/GenBank/DDBJ whole genome shotgun (WGS) entry which is preliminary data.</text>
</comment>
<dbReference type="InterPro" id="IPR023696">
    <property type="entry name" value="Ureohydrolase_dom_sf"/>
</dbReference>
<evidence type="ECO:0000256" key="5">
    <source>
        <dbReference type="RuleBase" id="RU003684"/>
    </source>
</evidence>
<proteinExistence type="inferred from homology"/>
<gene>
    <name evidence="6" type="primary">speB</name>
    <name evidence="6" type="ORF">H8692_04670</name>
</gene>
<dbReference type="PROSITE" id="PS01053">
    <property type="entry name" value="ARGINASE_1"/>
    <property type="match status" value="1"/>
</dbReference>
<keyword evidence="2 4" id="KW-0479">Metal-binding</keyword>
<dbReference type="Pfam" id="PF00491">
    <property type="entry name" value="Arginase"/>
    <property type="match status" value="1"/>
</dbReference>
<evidence type="ECO:0000256" key="4">
    <source>
        <dbReference type="PIRSR" id="PIRSR036979-1"/>
    </source>
</evidence>
<dbReference type="InterPro" id="IPR005925">
    <property type="entry name" value="Agmatinase-rel"/>
</dbReference>
<feature type="binding site" evidence="4">
    <location>
        <position position="226"/>
    </location>
    <ligand>
        <name>Mn(2+)</name>
        <dbReference type="ChEBI" id="CHEBI:29035"/>
        <label>1</label>
    </ligand>
</feature>
<evidence type="ECO:0000256" key="1">
    <source>
        <dbReference type="ARBA" id="ARBA00009227"/>
    </source>
</evidence>
<dbReference type="PRINTS" id="PR00116">
    <property type="entry name" value="ARGINASE"/>
</dbReference>